<sequence length="180" mass="20613">MIPVLIVRHPKERLSKCSLEPLRQRDDLLFRRATDHFRFDATGFILLAVDAPVLSKADTELNQGEESLLRDRLLEAGFNQDRLQQTNRLERPLLLLDSTWRLLPQLEEKIHGEPICRSLPEGISTAYPRVSKIAEDPTAGLASVEALYLARKMLGDDDPSLLENYHWREEFLQTLARADA</sequence>
<protein>
    <submittedName>
        <fullName evidence="1">Uncharacterized protein</fullName>
    </submittedName>
</protein>
<dbReference type="KEGG" id="puo:RZN69_02740"/>
<accession>A0AAQ3L9U8</accession>
<dbReference type="EMBL" id="CP136920">
    <property type="protein sequence ID" value="WOO41990.1"/>
    <property type="molecule type" value="Genomic_DNA"/>
</dbReference>
<name>A0AAQ3L9U8_9BACT</name>
<proteinExistence type="predicted"/>
<dbReference type="RefSeq" id="WP_317834474.1">
    <property type="nucleotide sequence ID" value="NZ_CP136920.1"/>
</dbReference>
<dbReference type="AlphaFoldDB" id="A0AAQ3L9U8"/>
<organism evidence="1 2">
    <name type="scientific">Rubellicoccus peritrichatus</name>
    <dbReference type="NCBI Taxonomy" id="3080537"/>
    <lineage>
        <taxon>Bacteria</taxon>
        <taxon>Pseudomonadati</taxon>
        <taxon>Verrucomicrobiota</taxon>
        <taxon>Opitutia</taxon>
        <taxon>Puniceicoccales</taxon>
        <taxon>Cerasicoccaceae</taxon>
        <taxon>Rubellicoccus</taxon>
    </lineage>
</organism>
<evidence type="ECO:0000313" key="2">
    <source>
        <dbReference type="Proteomes" id="UP001304300"/>
    </source>
</evidence>
<evidence type="ECO:0000313" key="1">
    <source>
        <dbReference type="EMBL" id="WOO41990.1"/>
    </source>
</evidence>
<keyword evidence="2" id="KW-1185">Reference proteome</keyword>
<dbReference type="Proteomes" id="UP001304300">
    <property type="component" value="Chromosome"/>
</dbReference>
<gene>
    <name evidence="1" type="ORF">RZN69_02740</name>
</gene>
<reference evidence="1 2" key="1">
    <citation type="submission" date="2023-10" db="EMBL/GenBank/DDBJ databases">
        <title>Rubellicoccus peritrichatus gen. nov., sp. nov., isolated from an algae of coral reef tank.</title>
        <authorList>
            <person name="Luo J."/>
        </authorList>
    </citation>
    <scope>NUCLEOTIDE SEQUENCE [LARGE SCALE GENOMIC DNA]</scope>
    <source>
        <strain evidence="1 2">CR14</strain>
    </source>
</reference>